<name>A0A1I5KF61_9RHOB</name>
<evidence type="ECO:0000256" key="3">
    <source>
        <dbReference type="ARBA" id="ARBA00022692"/>
    </source>
</evidence>
<dbReference type="InterPro" id="IPR028325">
    <property type="entry name" value="VG_K_chnl"/>
</dbReference>
<dbReference type="InterPro" id="IPR013099">
    <property type="entry name" value="K_chnl_dom"/>
</dbReference>
<dbReference type="InterPro" id="IPR001638">
    <property type="entry name" value="Solute-binding_3/MltF_N"/>
</dbReference>
<keyword evidence="7" id="KW-0407">Ion channel</keyword>
<dbReference type="STRING" id="441119.SAMN04488047_10150"/>
<dbReference type="Gene3D" id="3.40.190.10">
    <property type="entry name" value="Periplasmic binding protein-like II"/>
    <property type="match status" value="3"/>
</dbReference>
<dbReference type="GO" id="GO:0001508">
    <property type="term" value="P:action potential"/>
    <property type="evidence" value="ECO:0007669"/>
    <property type="project" value="TreeGrafter"/>
</dbReference>
<dbReference type="AlphaFoldDB" id="A0A1I5KF61"/>
<proteinExistence type="predicted"/>
<keyword evidence="12" id="KW-1185">Reference proteome</keyword>
<evidence type="ECO:0000313" key="12">
    <source>
        <dbReference type="Proteomes" id="UP000199356"/>
    </source>
</evidence>
<evidence type="ECO:0000256" key="2">
    <source>
        <dbReference type="ARBA" id="ARBA00022448"/>
    </source>
</evidence>
<dbReference type="Pfam" id="PF07885">
    <property type="entry name" value="Ion_trans_2"/>
    <property type="match status" value="1"/>
</dbReference>
<evidence type="ECO:0000256" key="1">
    <source>
        <dbReference type="ARBA" id="ARBA00004141"/>
    </source>
</evidence>
<dbReference type="Proteomes" id="UP000199356">
    <property type="component" value="Unassembled WGS sequence"/>
</dbReference>
<feature type="transmembrane region" description="Helical" evidence="8">
    <location>
        <begin position="199"/>
        <end position="224"/>
    </location>
</feature>
<dbReference type="PANTHER" id="PTHR11537">
    <property type="entry name" value="VOLTAGE-GATED POTASSIUM CHANNEL"/>
    <property type="match status" value="1"/>
</dbReference>
<dbReference type="SUPFAM" id="SSF81324">
    <property type="entry name" value="Voltage-gated potassium channels"/>
    <property type="match status" value="1"/>
</dbReference>
<dbReference type="OrthoDB" id="9768183at2"/>
<protein>
    <submittedName>
        <fullName evidence="11">Amino acid ABC transporter substrate-binding protein, PAAT family</fullName>
    </submittedName>
</protein>
<keyword evidence="6 8" id="KW-0472">Membrane</keyword>
<dbReference type="RefSeq" id="WP_093416163.1">
    <property type="nucleotide sequence ID" value="NZ_FOXA01000001.1"/>
</dbReference>
<evidence type="ECO:0000259" key="10">
    <source>
        <dbReference type="Pfam" id="PF07885"/>
    </source>
</evidence>
<gene>
    <name evidence="11" type="ORF">SAMN04488047_10150</name>
</gene>
<feature type="domain" description="Potassium channel" evidence="10">
    <location>
        <begin position="141"/>
        <end position="221"/>
    </location>
</feature>
<reference evidence="11 12" key="1">
    <citation type="submission" date="2016-10" db="EMBL/GenBank/DDBJ databases">
        <authorList>
            <person name="de Groot N.N."/>
        </authorList>
    </citation>
    <scope>NUCLEOTIDE SEQUENCE [LARGE SCALE GENOMIC DNA]</scope>
    <source>
        <strain evidence="11 12">DSM 19547</strain>
    </source>
</reference>
<dbReference type="SUPFAM" id="SSF53850">
    <property type="entry name" value="Periplasmic binding protein-like II"/>
    <property type="match status" value="1"/>
</dbReference>
<dbReference type="PRINTS" id="PR00169">
    <property type="entry name" value="KCHANNEL"/>
</dbReference>
<dbReference type="EMBL" id="FOXA01000001">
    <property type="protein sequence ID" value="SFO83246.1"/>
    <property type="molecule type" value="Genomic_DNA"/>
</dbReference>
<evidence type="ECO:0000256" key="5">
    <source>
        <dbReference type="ARBA" id="ARBA00023065"/>
    </source>
</evidence>
<feature type="transmembrane region" description="Helical" evidence="8">
    <location>
        <begin position="132"/>
        <end position="153"/>
    </location>
</feature>
<dbReference type="Pfam" id="PF00497">
    <property type="entry name" value="SBP_bac_3"/>
    <property type="match status" value="1"/>
</dbReference>
<keyword evidence="4 8" id="KW-1133">Transmembrane helix</keyword>
<keyword evidence="3 8" id="KW-0812">Transmembrane</keyword>
<dbReference type="GO" id="GO:0005249">
    <property type="term" value="F:voltage-gated potassium channel activity"/>
    <property type="evidence" value="ECO:0007669"/>
    <property type="project" value="InterPro"/>
</dbReference>
<evidence type="ECO:0000256" key="8">
    <source>
        <dbReference type="SAM" id="Phobius"/>
    </source>
</evidence>
<organism evidence="11 12">
    <name type="scientific">Tranquillimonas alkanivorans</name>
    <dbReference type="NCBI Taxonomy" id="441119"/>
    <lineage>
        <taxon>Bacteria</taxon>
        <taxon>Pseudomonadati</taxon>
        <taxon>Pseudomonadota</taxon>
        <taxon>Alphaproteobacteria</taxon>
        <taxon>Rhodobacterales</taxon>
        <taxon>Roseobacteraceae</taxon>
        <taxon>Tranquillimonas</taxon>
    </lineage>
</organism>
<dbReference type="Gene3D" id="1.10.287.70">
    <property type="match status" value="1"/>
</dbReference>
<evidence type="ECO:0000256" key="6">
    <source>
        <dbReference type="ARBA" id="ARBA00023136"/>
    </source>
</evidence>
<evidence type="ECO:0000256" key="4">
    <source>
        <dbReference type="ARBA" id="ARBA00022989"/>
    </source>
</evidence>
<comment type="subcellular location">
    <subcellularLocation>
        <location evidence="1">Membrane</location>
        <topology evidence="1">Multi-pass membrane protein</topology>
    </subcellularLocation>
</comment>
<evidence type="ECO:0000259" key="9">
    <source>
        <dbReference type="Pfam" id="PF00497"/>
    </source>
</evidence>
<dbReference type="PANTHER" id="PTHR11537:SF254">
    <property type="entry name" value="POTASSIUM VOLTAGE-GATED CHANNEL PROTEIN SHAB"/>
    <property type="match status" value="1"/>
</dbReference>
<feature type="domain" description="Solute-binding protein family 3/N-terminal" evidence="9">
    <location>
        <begin position="26"/>
        <end position="344"/>
    </location>
</feature>
<accession>A0A1I5KF61</accession>
<evidence type="ECO:0000313" key="11">
    <source>
        <dbReference type="EMBL" id="SFO83246.1"/>
    </source>
</evidence>
<keyword evidence="2" id="KW-0813">Transport</keyword>
<evidence type="ECO:0000256" key="7">
    <source>
        <dbReference type="ARBA" id="ARBA00023303"/>
    </source>
</evidence>
<feature type="transmembrane region" description="Helical" evidence="8">
    <location>
        <begin position="165"/>
        <end position="187"/>
    </location>
</feature>
<keyword evidence="5" id="KW-0406">Ion transport</keyword>
<dbReference type="GO" id="GO:0008076">
    <property type="term" value="C:voltage-gated potassium channel complex"/>
    <property type="evidence" value="ECO:0007669"/>
    <property type="project" value="InterPro"/>
</dbReference>
<sequence length="346" mass="36492">MLKDLIRPIPLLCALAMPAGAQTDTLRVGVIERPRFAMTTSDGALEGAAVELWRLVAEDLGLGYGYVMLDDGEAAAALATGRADVVLPVTATPELEAETDLTQPIYTATLAVAEERGSQVLEVVKGFASWQFVRLVAGLSVLLLIVGAVIWLVERRRNEDQFSRGIVKGLGDGFWWAGVTLTTIGYGDKAPVTLAGRTVAMLWMLTGLAVSAALTAAVVTMAGVQQEDDLIGDLAEARVGVIAGAGTAEFLEGRVGALAPYADVPAALDALRTDAVDVVAAAAPVLRHFAGGDINMAISTSRLDPHYVTFALPQGAPLRERLNHALLERVTGESGQQVMRRYFGDG</sequence>